<gene>
    <name evidence="7" type="ORF">FF100_09780</name>
</gene>
<dbReference type="InterPro" id="IPR021095">
    <property type="entry name" value="DUF3734"/>
</dbReference>
<evidence type="ECO:0000256" key="4">
    <source>
        <dbReference type="PROSITE-ProRule" id="PRU01161"/>
    </source>
</evidence>
<dbReference type="Pfam" id="PF12536">
    <property type="entry name" value="DUF3734"/>
    <property type="match status" value="1"/>
</dbReference>
<keyword evidence="2 4" id="KW-0442">Lipid degradation</keyword>
<feature type="region of interest" description="Disordered" evidence="5">
    <location>
        <begin position="325"/>
        <end position="359"/>
    </location>
</feature>
<dbReference type="PROSITE" id="PS51635">
    <property type="entry name" value="PNPLA"/>
    <property type="match status" value="1"/>
</dbReference>
<dbReference type="OrthoDB" id="9807112at2"/>
<evidence type="ECO:0000256" key="2">
    <source>
        <dbReference type="ARBA" id="ARBA00022963"/>
    </source>
</evidence>
<name>A0A5C4LMB3_9HYPH</name>
<feature type="active site" description="Proton acceptor" evidence="4">
    <location>
        <position position="209"/>
    </location>
</feature>
<keyword evidence="1 4" id="KW-0378">Hydrolase</keyword>
<dbReference type="InterPro" id="IPR050301">
    <property type="entry name" value="NTE"/>
</dbReference>
<dbReference type="PANTHER" id="PTHR14226:SF57">
    <property type="entry name" value="BLR7027 PROTEIN"/>
    <property type="match status" value="1"/>
</dbReference>
<dbReference type="Pfam" id="PF01734">
    <property type="entry name" value="Patatin"/>
    <property type="match status" value="1"/>
</dbReference>
<dbReference type="InterPro" id="IPR016035">
    <property type="entry name" value="Acyl_Trfase/lysoPLipase"/>
</dbReference>
<evidence type="ECO:0000256" key="5">
    <source>
        <dbReference type="SAM" id="MobiDB-lite"/>
    </source>
</evidence>
<evidence type="ECO:0000313" key="7">
    <source>
        <dbReference type="EMBL" id="TNC14438.1"/>
    </source>
</evidence>
<dbReference type="EMBL" id="VDDA01000003">
    <property type="protein sequence ID" value="TNC14438.1"/>
    <property type="molecule type" value="Genomic_DNA"/>
</dbReference>
<feature type="domain" description="PNPLA" evidence="6">
    <location>
        <begin position="18"/>
        <end position="222"/>
    </location>
</feature>
<keyword evidence="8" id="KW-1185">Reference proteome</keyword>
<comment type="caution">
    <text evidence="4">Lacks conserved residue(s) required for the propagation of feature annotation.</text>
</comment>
<dbReference type="GO" id="GO:0016042">
    <property type="term" value="P:lipid catabolic process"/>
    <property type="evidence" value="ECO:0007669"/>
    <property type="project" value="UniProtKB-UniRule"/>
</dbReference>
<feature type="short sequence motif" description="GXSXG" evidence="4">
    <location>
        <begin position="49"/>
        <end position="53"/>
    </location>
</feature>
<dbReference type="RefSeq" id="WP_139035518.1">
    <property type="nucleotide sequence ID" value="NZ_VDDA01000003.1"/>
</dbReference>
<dbReference type="PANTHER" id="PTHR14226">
    <property type="entry name" value="NEUROPATHY TARGET ESTERASE/SWISS CHEESE D.MELANOGASTER"/>
    <property type="match status" value="1"/>
</dbReference>
<dbReference type="Gene3D" id="3.40.1090.10">
    <property type="entry name" value="Cytosolic phospholipase A2 catalytic domain"/>
    <property type="match status" value="2"/>
</dbReference>
<feature type="active site" description="Nucleophile" evidence="4">
    <location>
        <position position="51"/>
    </location>
</feature>
<evidence type="ECO:0000256" key="1">
    <source>
        <dbReference type="ARBA" id="ARBA00022801"/>
    </source>
</evidence>
<evidence type="ECO:0000256" key="3">
    <source>
        <dbReference type="ARBA" id="ARBA00023098"/>
    </source>
</evidence>
<dbReference type="GO" id="GO:0016787">
    <property type="term" value="F:hydrolase activity"/>
    <property type="evidence" value="ECO:0007669"/>
    <property type="project" value="UniProtKB-UniRule"/>
</dbReference>
<reference evidence="7 8" key="1">
    <citation type="submission" date="2019-06" db="EMBL/GenBank/DDBJ databases">
        <title>Genome of Methylobacterium sp. 17Sr1-39.</title>
        <authorList>
            <person name="Seo T."/>
        </authorList>
    </citation>
    <scope>NUCLEOTIDE SEQUENCE [LARGE SCALE GENOMIC DNA]</scope>
    <source>
        <strain evidence="7 8">17Sr1-39</strain>
    </source>
</reference>
<keyword evidence="3 4" id="KW-0443">Lipid metabolism</keyword>
<dbReference type="AlphaFoldDB" id="A0A5C4LMB3"/>
<evidence type="ECO:0000313" key="8">
    <source>
        <dbReference type="Proteomes" id="UP000305267"/>
    </source>
</evidence>
<dbReference type="Proteomes" id="UP000305267">
    <property type="component" value="Unassembled WGS sequence"/>
</dbReference>
<dbReference type="CDD" id="cd07209">
    <property type="entry name" value="Pat_hypo_Ecoli_Z1214_like"/>
    <property type="match status" value="1"/>
</dbReference>
<protein>
    <submittedName>
        <fullName evidence="7">Patatin-like phospholipase family protein</fullName>
    </submittedName>
</protein>
<comment type="caution">
    <text evidence="7">The sequence shown here is derived from an EMBL/GenBank/DDBJ whole genome shotgun (WGS) entry which is preliminary data.</text>
</comment>
<sequence>MPDPTSPDRPAASRDLALVLAGGNALGAYHAGGYEVLQARGLEPDWIVGASIGAVTAAIIAGNPPEDRVARLREFWDETTQHTAPSVTDLVKPRQYYNALHAALTLAWGRPTIFRHRLPGLWSALPWMPNDVALFDHSPLRATLERLVDFDRLNRGGPRVTIGCVDIATGEEVYIDTAHQAIRPEHILASTAIIPAFAPVEVDGRLLCDAGYTNNLPLDPIFATEPERDLVCIALDLFALAAPRPASLDAVLERANDLIFASPGRRTIAALEREYALRQQLDPDGPAVTLLHIAYRAEADQLAAKSFDFSPSSIRDRWRAGARDAGRGADRLEGHHETGRRFTPLTLSSPDPTHGRSDT</sequence>
<accession>A0A5C4LMB3</accession>
<dbReference type="SUPFAM" id="SSF52151">
    <property type="entry name" value="FabD/lysophospholipase-like"/>
    <property type="match status" value="1"/>
</dbReference>
<proteinExistence type="predicted"/>
<evidence type="ECO:0000259" key="6">
    <source>
        <dbReference type="PROSITE" id="PS51635"/>
    </source>
</evidence>
<organism evidence="7 8">
    <name type="scientific">Methylobacterium terricola</name>
    <dbReference type="NCBI Taxonomy" id="2583531"/>
    <lineage>
        <taxon>Bacteria</taxon>
        <taxon>Pseudomonadati</taxon>
        <taxon>Pseudomonadota</taxon>
        <taxon>Alphaproteobacteria</taxon>
        <taxon>Hyphomicrobiales</taxon>
        <taxon>Methylobacteriaceae</taxon>
        <taxon>Methylobacterium</taxon>
    </lineage>
</organism>
<feature type="compositionally biased region" description="Basic and acidic residues" evidence="5">
    <location>
        <begin position="325"/>
        <end position="340"/>
    </location>
</feature>
<dbReference type="InterPro" id="IPR002641">
    <property type="entry name" value="PNPLA_dom"/>
</dbReference>